<evidence type="ECO:0000313" key="1">
    <source>
        <dbReference type="EMBL" id="BDL44073.1"/>
    </source>
</evidence>
<evidence type="ECO:0000313" key="2">
    <source>
        <dbReference type="Proteomes" id="UP001062263"/>
    </source>
</evidence>
<dbReference type="EMBL" id="AP025943">
    <property type="protein sequence ID" value="BDL44073.1"/>
    <property type="molecule type" value="Genomic_DNA"/>
</dbReference>
<dbReference type="RefSeq" id="WP_215437150.1">
    <property type="nucleotide sequence ID" value="NZ_AP025943.1"/>
</dbReference>
<sequence>MSGEGTYRFPLLESLIKPTLHDPASFEHVSLTCKFKKGKKKTDLGQIILQEAFRGKNALGNKVINYAVVVYDYDKDTFLDEKATTSTEPSFQGTLIEDVKRHQVENPQ</sequence>
<organism evidence="1 2">
    <name type="scientific">Akkermansia biwaensis</name>
    <dbReference type="NCBI Taxonomy" id="2946555"/>
    <lineage>
        <taxon>Bacteria</taxon>
        <taxon>Pseudomonadati</taxon>
        <taxon>Verrucomicrobiota</taxon>
        <taxon>Verrucomicrobiia</taxon>
        <taxon>Verrucomicrobiales</taxon>
        <taxon>Akkermansiaceae</taxon>
        <taxon>Akkermansia</taxon>
    </lineage>
</organism>
<protein>
    <submittedName>
        <fullName evidence="1">Uncharacterized protein</fullName>
    </submittedName>
</protein>
<proteinExistence type="predicted"/>
<reference evidence="1" key="1">
    <citation type="submission" date="2022-06" db="EMBL/GenBank/DDBJ databases">
        <title>Akkermansia biwalacus sp. nov., an anaerobic mucin-degrading bacterium isolated from human intestine.</title>
        <authorList>
            <person name="Kobayashi Y."/>
            <person name="Inoue S."/>
            <person name="Kawahara T."/>
            <person name="Kohda N."/>
        </authorList>
    </citation>
    <scope>NUCLEOTIDE SEQUENCE</scope>
    <source>
        <strain evidence="1">WON2089</strain>
    </source>
</reference>
<dbReference type="Proteomes" id="UP001062263">
    <property type="component" value="Chromosome"/>
</dbReference>
<keyword evidence="2" id="KW-1185">Reference proteome</keyword>
<name>A0ABM7ZHA2_9BACT</name>
<gene>
    <name evidence="1" type="ORF">Abiwalacus_16470</name>
</gene>
<accession>A0ABM7ZHA2</accession>